<proteinExistence type="inferred from homology"/>
<feature type="compositionally biased region" description="Pro residues" evidence="6">
    <location>
        <begin position="130"/>
        <end position="139"/>
    </location>
</feature>
<name>A0ABT7E2U4_9NEIS</name>
<sequence>MADSQIKSPDRLELRGKPIASVRINKKAAMFAVGILAAVVLVIVTNINSEPSAAKKKAESAKADLTPALGAARAITNAPPGVPVTPSLPEELARTTPKPPEPVAGGPLMASPPTQVPPPVKQAGFTLPGNTPPVPPLNQPPVQTAAPTAASTAAGSDGRTALDAARNADSVAAGFGPSGSAPKAGITSGGGLPPAIGQLANQLLGANGGNGEPDLNQQAQKQAFRDQLAQGDDFTLANRVRRQQSPYELKTGTVIPAIMIGAINSDLPGEVIAQVSQNVYDSASGRYLLVPQGTRLFGRYDSNVTFGQDRLQLGWQRLIFPNGSTLDLQGMAGHDASGNAGFADEVNHHYGRIFGWALGSSLVSAAFQLSQPRQRTSLWSGNTQQTSQQVVGAAVGQELAQLGKDIARKNMQIQPTVTIRKGYPFVVMVNKDIRFGGEYASN</sequence>
<comment type="subcellular location">
    <subcellularLocation>
        <location evidence="1">Membrane</location>
        <topology evidence="1">Single-pass membrane protein</topology>
    </subcellularLocation>
</comment>
<dbReference type="RefSeq" id="WP_284102953.1">
    <property type="nucleotide sequence ID" value="NZ_JARRAF010000044.1"/>
</dbReference>
<evidence type="ECO:0000256" key="6">
    <source>
        <dbReference type="SAM" id="MobiDB-lite"/>
    </source>
</evidence>
<dbReference type="Gene3D" id="2.40.128.260">
    <property type="entry name" value="Type IV secretion system, VirB10/TraB/TrbI"/>
    <property type="match status" value="1"/>
</dbReference>
<dbReference type="CDD" id="cd16429">
    <property type="entry name" value="VirB10"/>
    <property type="match status" value="1"/>
</dbReference>
<evidence type="ECO:0000256" key="2">
    <source>
        <dbReference type="ARBA" id="ARBA00010265"/>
    </source>
</evidence>
<reference evidence="8" key="1">
    <citation type="submission" date="2023-03" db="EMBL/GenBank/DDBJ databases">
        <title>Chitinimonas shenzhenensis gen. nov., sp. nov., a novel member of family Burkholderiaceae isolated from activated sludge collected in Shen Zhen, China.</title>
        <authorList>
            <person name="Wang X."/>
        </authorList>
    </citation>
    <scope>NUCLEOTIDE SEQUENCE</scope>
    <source>
        <strain evidence="8">DQS-5</strain>
    </source>
</reference>
<dbReference type="InterPro" id="IPR005498">
    <property type="entry name" value="T4SS_VirB10/TraB/TrbI"/>
</dbReference>
<evidence type="ECO:0000256" key="5">
    <source>
        <dbReference type="ARBA" id="ARBA00023136"/>
    </source>
</evidence>
<keyword evidence="9" id="KW-1185">Reference proteome</keyword>
<dbReference type="InterPro" id="IPR042217">
    <property type="entry name" value="T4SS_VirB10/TrbI"/>
</dbReference>
<evidence type="ECO:0000313" key="8">
    <source>
        <dbReference type="EMBL" id="MDK2126634.1"/>
    </source>
</evidence>
<feature type="transmembrane region" description="Helical" evidence="7">
    <location>
        <begin position="28"/>
        <end position="47"/>
    </location>
</feature>
<evidence type="ECO:0000256" key="1">
    <source>
        <dbReference type="ARBA" id="ARBA00004167"/>
    </source>
</evidence>
<feature type="compositionally biased region" description="Low complexity" evidence="6">
    <location>
        <begin position="140"/>
        <end position="159"/>
    </location>
</feature>
<protein>
    <submittedName>
        <fullName evidence="8">TrbI/VirB10 family protein</fullName>
    </submittedName>
</protein>
<comment type="similarity">
    <text evidence="2">Belongs to the TrbI/VirB10 family.</text>
</comment>
<keyword evidence="5 7" id="KW-0472">Membrane</keyword>
<dbReference type="Proteomes" id="UP001172778">
    <property type="component" value="Unassembled WGS sequence"/>
</dbReference>
<keyword evidence="3 7" id="KW-0812">Transmembrane</keyword>
<gene>
    <name evidence="8" type="ORF">PZA18_21550</name>
</gene>
<comment type="caution">
    <text evidence="8">The sequence shown here is derived from an EMBL/GenBank/DDBJ whole genome shotgun (WGS) entry which is preliminary data.</text>
</comment>
<evidence type="ECO:0000313" key="9">
    <source>
        <dbReference type="Proteomes" id="UP001172778"/>
    </source>
</evidence>
<feature type="region of interest" description="Disordered" evidence="6">
    <location>
        <begin position="126"/>
        <end position="159"/>
    </location>
</feature>
<evidence type="ECO:0000256" key="3">
    <source>
        <dbReference type="ARBA" id="ARBA00022692"/>
    </source>
</evidence>
<feature type="region of interest" description="Disordered" evidence="6">
    <location>
        <begin position="76"/>
        <end position="108"/>
    </location>
</feature>
<dbReference type="EMBL" id="JARRAF010000044">
    <property type="protein sequence ID" value="MDK2126634.1"/>
    <property type="molecule type" value="Genomic_DNA"/>
</dbReference>
<evidence type="ECO:0000256" key="7">
    <source>
        <dbReference type="SAM" id="Phobius"/>
    </source>
</evidence>
<dbReference type="Pfam" id="PF03743">
    <property type="entry name" value="TrbI"/>
    <property type="match status" value="1"/>
</dbReference>
<organism evidence="8 9">
    <name type="scientific">Parachitinimonas caeni</name>
    <dbReference type="NCBI Taxonomy" id="3031301"/>
    <lineage>
        <taxon>Bacteria</taxon>
        <taxon>Pseudomonadati</taxon>
        <taxon>Pseudomonadota</taxon>
        <taxon>Betaproteobacteria</taxon>
        <taxon>Neisseriales</taxon>
        <taxon>Chitinibacteraceae</taxon>
        <taxon>Parachitinimonas</taxon>
    </lineage>
</organism>
<keyword evidence="4 7" id="KW-1133">Transmembrane helix</keyword>
<evidence type="ECO:0000256" key="4">
    <source>
        <dbReference type="ARBA" id="ARBA00022989"/>
    </source>
</evidence>
<accession>A0ABT7E2U4</accession>